<dbReference type="Proteomes" id="UP000325607">
    <property type="component" value="Unassembled WGS sequence"/>
</dbReference>
<reference evidence="1 2" key="1">
    <citation type="submission" date="2019-09" db="EMBL/GenBank/DDBJ databases">
        <authorList>
            <person name="Chandra G."/>
            <person name="Truman W A."/>
        </authorList>
    </citation>
    <scope>NUCLEOTIDE SEQUENCE [LARGE SCALE GENOMIC DNA]</scope>
    <source>
        <strain evidence="1">PS645</strain>
    </source>
</reference>
<sequence length="115" mass="12917">MTGNQQHRQFRVLRMQFAQQLKAIHARHADIANHHPGPVALELRRQALGLGERQDLQPGQIQRLAQRLAQMRIIVDQNDLNAVIDGHALRSSDGCRLTPGAPARNFRVIRAPPSL</sequence>
<evidence type="ECO:0000313" key="1">
    <source>
        <dbReference type="EMBL" id="VVM57167.1"/>
    </source>
</evidence>
<organism evidence="1 2">
    <name type="scientific">Pseudomonas fluorescens</name>
    <dbReference type="NCBI Taxonomy" id="294"/>
    <lineage>
        <taxon>Bacteria</taxon>
        <taxon>Pseudomonadati</taxon>
        <taxon>Pseudomonadota</taxon>
        <taxon>Gammaproteobacteria</taxon>
        <taxon>Pseudomonadales</taxon>
        <taxon>Pseudomonadaceae</taxon>
        <taxon>Pseudomonas</taxon>
    </lineage>
</organism>
<dbReference type="AlphaFoldDB" id="A0A5E6QNW5"/>
<gene>
    <name evidence="1" type="ORF">PS645_01060</name>
</gene>
<proteinExistence type="predicted"/>
<accession>A0A5E6QNW5</accession>
<protein>
    <submittedName>
        <fullName evidence="1">Uncharacterized protein</fullName>
    </submittedName>
</protein>
<evidence type="ECO:0000313" key="2">
    <source>
        <dbReference type="Proteomes" id="UP000325607"/>
    </source>
</evidence>
<name>A0A5E6QNW5_PSEFL</name>
<dbReference type="EMBL" id="CABVGX010000006">
    <property type="protein sequence ID" value="VVM57167.1"/>
    <property type="molecule type" value="Genomic_DNA"/>
</dbReference>